<feature type="domain" description="LARP4/4B RNA recognition motif" evidence="2">
    <location>
        <begin position="5"/>
        <end position="89"/>
    </location>
</feature>
<dbReference type="EMBL" id="JAAKFY010000024">
    <property type="protein sequence ID" value="KAF3836464.1"/>
    <property type="molecule type" value="Genomic_DNA"/>
</dbReference>
<feature type="compositionally biased region" description="Polar residues" evidence="1">
    <location>
        <begin position="134"/>
        <end position="159"/>
    </location>
</feature>
<proteinExistence type="predicted"/>
<dbReference type="PANTHER" id="PTHR22792">
    <property type="entry name" value="LUPUS LA PROTEIN-RELATED"/>
    <property type="match status" value="1"/>
</dbReference>
<accession>A0A7J5XHE9</accession>
<feature type="region of interest" description="Disordered" evidence="1">
    <location>
        <begin position="91"/>
        <end position="318"/>
    </location>
</feature>
<dbReference type="OrthoDB" id="10046764at2759"/>
<dbReference type="GO" id="GO:0045727">
    <property type="term" value="P:positive regulation of translation"/>
    <property type="evidence" value="ECO:0007669"/>
    <property type="project" value="TreeGrafter"/>
</dbReference>
<feature type="compositionally biased region" description="Low complexity" evidence="1">
    <location>
        <begin position="249"/>
        <end position="262"/>
    </location>
</feature>
<evidence type="ECO:0000313" key="4">
    <source>
        <dbReference type="Proteomes" id="UP000518266"/>
    </source>
</evidence>
<sequence>MTVLLQEVEALFDGENIPRFLSCEFVNNDNWFVTFNSEADAQQAYSYLREEVREFKGKPIMARIKAKTMAVTSFAPKNGFTPNQLEQSASPYNSYYPPAASSRPAPPSSCSTSPMRCGTRMHRDTKSLLRRGSRWSNSGERWQSNENDPSNPSEQASAERTSPPMRPGRGRSRGSTRRPSRGGRTEPSRQTASPTSDRGRRGNFSQRRREHARSWEKSGGRNGPGQSPPRQPSPPPELGLMSFPPLPPANAAIATMPAANGNVKGPVKSSSPRAAAPTLSPEPELTSEHNVKECAETTSEDTPAQLPQETVTESKRPSYAQICQGATSNESVAPADLVSSEVKPVPSFPDRNQLHVHADQLHVHADQLHFHADHTGCQIS</sequence>
<evidence type="ECO:0000313" key="3">
    <source>
        <dbReference type="EMBL" id="KAF3836464.1"/>
    </source>
</evidence>
<dbReference type="InterPro" id="IPR045180">
    <property type="entry name" value="La_dom_prot"/>
</dbReference>
<dbReference type="PANTHER" id="PTHR22792:SF43">
    <property type="entry name" value="LA-RELATED PROTEIN 4B"/>
    <property type="match status" value="1"/>
</dbReference>
<dbReference type="AlphaFoldDB" id="A0A7J5XHE9"/>
<dbReference type="Pfam" id="PF26088">
    <property type="entry name" value="RRM_LARP4"/>
    <property type="match status" value="1"/>
</dbReference>
<feature type="compositionally biased region" description="Basic and acidic residues" evidence="1">
    <location>
        <begin position="286"/>
        <end position="295"/>
    </location>
</feature>
<feature type="compositionally biased region" description="Polar residues" evidence="1">
    <location>
        <begin position="296"/>
        <end position="311"/>
    </location>
</feature>
<feature type="compositionally biased region" description="Basic residues" evidence="1">
    <location>
        <begin position="168"/>
        <end position="181"/>
    </location>
</feature>
<keyword evidence="4" id="KW-1185">Reference proteome</keyword>
<feature type="compositionally biased region" description="Low complexity" evidence="1">
    <location>
        <begin position="91"/>
        <end position="114"/>
    </location>
</feature>
<dbReference type="GO" id="GO:0005829">
    <property type="term" value="C:cytosol"/>
    <property type="evidence" value="ECO:0007669"/>
    <property type="project" value="TreeGrafter"/>
</dbReference>
<name>A0A7J5XHE9_DISMA</name>
<dbReference type="GO" id="GO:0010494">
    <property type="term" value="C:cytoplasmic stress granule"/>
    <property type="evidence" value="ECO:0007669"/>
    <property type="project" value="TreeGrafter"/>
</dbReference>
<evidence type="ECO:0000259" key="2">
    <source>
        <dbReference type="Pfam" id="PF26088"/>
    </source>
</evidence>
<reference evidence="3 4" key="1">
    <citation type="submission" date="2020-03" db="EMBL/GenBank/DDBJ databases">
        <title>Dissostichus mawsoni Genome sequencing and assembly.</title>
        <authorList>
            <person name="Park H."/>
        </authorList>
    </citation>
    <scope>NUCLEOTIDE SEQUENCE [LARGE SCALE GENOMIC DNA]</scope>
    <source>
        <strain evidence="3">DM0001</strain>
        <tissue evidence="3">Muscle</tissue>
    </source>
</reference>
<evidence type="ECO:0000256" key="1">
    <source>
        <dbReference type="SAM" id="MobiDB-lite"/>
    </source>
</evidence>
<dbReference type="Proteomes" id="UP000518266">
    <property type="component" value="Unassembled WGS sequence"/>
</dbReference>
<dbReference type="InterPro" id="IPR058699">
    <property type="entry name" value="RRM_LARP4/4B"/>
</dbReference>
<protein>
    <recommendedName>
        <fullName evidence="2">LARP4/4B RNA recognition motif domain-containing protein</fullName>
    </recommendedName>
</protein>
<comment type="caution">
    <text evidence="3">The sequence shown here is derived from an EMBL/GenBank/DDBJ whole genome shotgun (WGS) entry which is preliminary data.</text>
</comment>
<gene>
    <name evidence="3" type="ORF">F7725_029022</name>
</gene>
<feature type="compositionally biased region" description="Pro residues" evidence="1">
    <location>
        <begin position="226"/>
        <end position="237"/>
    </location>
</feature>
<organism evidence="3 4">
    <name type="scientific">Dissostichus mawsoni</name>
    <name type="common">Antarctic cod</name>
    <dbReference type="NCBI Taxonomy" id="36200"/>
    <lineage>
        <taxon>Eukaryota</taxon>
        <taxon>Metazoa</taxon>
        <taxon>Chordata</taxon>
        <taxon>Craniata</taxon>
        <taxon>Vertebrata</taxon>
        <taxon>Euteleostomi</taxon>
        <taxon>Actinopterygii</taxon>
        <taxon>Neopterygii</taxon>
        <taxon>Teleostei</taxon>
        <taxon>Neoteleostei</taxon>
        <taxon>Acanthomorphata</taxon>
        <taxon>Eupercaria</taxon>
        <taxon>Perciformes</taxon>
        <taxon>Notothenioidei</taxon>
        <taxon>Nototheniidae</taxon>
        <taxon>Dissostichus</taxon>
    </lineage>
</organism>
<dbReference type="GO" id="GO:0003730">
    <property type="term" value="F:mRNA 3'-UTR binding"/>
    <property type="evidence" value="ECO:0007669"/>
    <property type="project" value="TreeGrafter"/>
</dbReference>